<protein>
    <submittedName>
        <fullName evidence="2">Conserved domain protein</fullName>
    </submittedName>
</protein>
<dbReference type="Gene3D" id="2.160.10.10">
    <property type="entry name" value="Hexapeptide repeat proteins"/>
    <property type="match status" value="1"/>
</dbReference>
<dbReference type="Pfam" id="PF24894">
    <property type="entry name" value="Hexapep_GlmU"/>
    <property type="match status" value="1"/>
</dbReference>
<organism evidence="2 3">
    <name type="scientific">Streptococcus constellatus subsp. pharyngis SK1060 = CCUG 46377</name>
    <dbReference type="NCBI Taxonomy" id="1035184"/>
    <lineage>
        <taxon>Bacteria</taxon>
        <taxon>Bacillati</taxon>
        <taxon>Bacillota</taxon>
        <taxon>Bacilli</taxon>
        <taxon>Lactobacillales</taxon>
        <taxon>Streptococcaceae</taxon>
        <taxon>Streptococcus</taxon>
        <taxon>Streptococcus anginosus group</taxon>
    </lineage>
</organism>
<evidence type="ECO:0000313" key="3">
    <source>
        <dbReference type="Proteomes" id="UP000003287"/>
    </source>
</evidence>
<dbReference type="InterPro" id="IPR056818">
    <property type="entry name" value="GlmU/GlgC-like_hexapep"/>
</dbReference>
<name>F9P599_STRCV</name>
<reference evidence="2 3" key="1">
    <citation type="submission" date="2011-06" db="EMBL/GenBank/DDBJ databases">
        <authorList>
            <person name="Harkins D.M."/>
            <person name="Madupu R."/>
            <person name="Durkin A.S."/>
            <person name="Torralba M."/>
            <person name="Methe B."/>
            <person name="Sutton G.G."/>
            <person name="Nelson K.E."/>
        </authorList>
    </citation>
    <scope>NUCLEOTIDE SEQUENCE [LARGE SCALE GENOMIC DNA]</scope>
    <source>
        <strain evidence="2 3">SK1060</strain>
    </source>
</reference>
<evidence type="ECO:0000259" key="1">
    <source>
        <dbReference type="Pfam" id="PF24894"/>
    </source>
</evidence>
<dbReference type="SUPFAM" id="SSF51161">
    <property type="entry name" value="Trimeric LpxA-like enzymes"/>
    <property type="match status" value="1"/>
</dbReference>
<accession>F9P599</accession>
<dbReference type="InterPro" id="IPR011004">
    <property type="entry name" value="Trimer_LpxA-like_sf"/>
</dbReference>
<feature type="domain" description="Glucose-1-phosphate adenylyltransferase/Bifunctional protein GlmU-like C-terminal hexapeptide" evidence="1">
    <location>
        <begin position="2"/>
        <end position="52"/>
    </location>
</feature>
<gene>
    <name evidence="2" type="ORF">HMPREF1042_0651</name>
</gene>
<dbReference type="EMBL" id="AFUP01000001">
    <property type="protein sequence ID" value="EGV10563.1"/>
    <property type="molecule type" value="Genomic_DNA"/>
</dbReference>
<dbReference type="eggNOG" id="COG0448">
    <property type="taxonomic scope" value="Bacteria"/>
</dbReference>
<proteinExistence type="predicted"/>
<sequence>MSGSVISRNTRIKKGSRVKNSILFPRVLIGENAVVEYAILDKGVEVAENVTVRGTVDNPVVLKKGEKVTEDRIQ</sequence>
<dbReference type="AlphaFoldDB" id="F9P599"/>
<evidence type="ECO:0000313" key="2">
    <source>
        <dbReference type="EMBL" id="EGV10563.1"/>
    </source>
</evidence>
<dbReference type="Proteomes" id="UP000003287">
    <property type="component" value="Unassembled WGS sequence"/>
</dbReference>